<dbReference type="InterPro" id="IPR037354">
    <property type="entry name" value="Commd2"/>
</dbReference>
<dbReference type="PANTHER" id="PTHR15857">
    <property type="entry name" value="COMM DOMAIN CONTAINING PROTEIN 2"/>
    <property type="match status" value="1"/>
</dbReference>
<dbReference type="InterPro" id="IPR017920">
    <property type="entry name" value="COMM"/>
</dbReference>
<accession>A0A8J9UZP7</accession>
<evidence type="ECO:0000313" key="2">
    <source>
        <dbReference type="EMBL" id="CAH0722582.1"/>
    </source>
</evidence>
<name>A0A8J9UZP7_9NEOP</name>
<evidence type="ECO:0000259" key="1">
    <source>
        <dbReference type="Pfam" id="PF07258"/>
    </source>
</evidence>
<gene>
    <name evidence="2" type="ORF">BINO364_LOCUS8519</name>
</gene>
<sequence>MIIFLSELQKEHLSILHQHSTQVLVDFCKLTIDYLSNGVNQKKCMIAAEKLNVSMADIQNIIYALAFLIVEGCKHNLSETNFKSSLAIVGFSQEQQLVVLKLYDTKKEEISKALNLLQQKDPSFQDLTWRFEVQVASKYFPEEIIPMAAMDFVLTTPKNFGQSEHDFTVSMIKDKKIISPINKITSIQDAKTTSQCQHVINHVLLQCDLPNLVHLTKKLDEALKESKSQHVRKVQRALL</sequence>
<evidence type="ECO:0000313" key="3">
    <source>
        <dbReference type="Proteomes" id="UP000838878"/>
    </source>
</evidence>
<keyword evidence="3" id="KW-1185">Reference proteome</keyword>
<feature type="non-terminal residue" evidence="2">
    <location>
        <position position="239"/>
    </location>
</feature>
<reference evidence="2" key="1">
    <citation type="submission" date="2021-12" db="EMBL/GenBank/DDBJ databases">
        <authorList>
            <person name="Martin H S."/>
        </authorList>
    </citation>
    <scope>NUCLEOTIDE SEQUENCE</scope>
</reference>
<dbReference type="OrthoDB" id="10257479at2759"/>
<organism evidence="2 3">
    <name type="scientific">Brenthis ino</name>
    <name type="common">lesser marbled fritillary</name>
    <dbReference type="NCBI Taxonomy" id="405034"/>
    <lineage>
        <taxon>Eukaryota</taxon>
        <taxon>Metazoa</taxon>
        <taxon>Ecdysozoa</taxon>
        <taxon>Arthropoda</taxon>
        <taxon>Hexapoda</taxon>
        <taxon>Insecta</taxon>
        <taxon>Pterygota</taxon>
        <taxon>Neoptera</taxon>
        <taxon>Endopterygota</taxon>
        <taxon>Lepidoptera</taxon>
        <taxon>Glossata</taxon>
        <taxon>Ditrysia</taxon>
        <taxon>Papilionoidea</taxon>
        <taxon>Nymphalidae</taxon>
        <taxon>Heliconiinae</taxon>
        <taxon>Argynnini</taxon>
        <taxon>Brenthis</taxon>
    </lineage>
</organism>
<protein>
    <recommendedName>
        <fullName evidence="1">COMM domain-containing protein</fullName>
    </recommendedName>
</protein>
<feature type="domain" description="COMM" evidence="1">
    <location>
        <begin position="122"/>
        <end position="170"/>
    </location>
</feature>
<dbReference type="EMBL" id="OV170223">
    <property type="protein sequence ID" value="CAH0722582.1"/>
    <property type="molecule type" value="Genomic_DNA"/>
</dbReference>
<dbReference type="PANTHER" id="PTHR15857:SF0">
    <property type="entry name" value="COMM DOMAIN-CONTAINING PROTEIN 2"/>
    <property type="match status" value="1"/>
</dbReference>
<dbReference type="Pfam" id="PF21672">
    <property type="entry name" value="COMM_HN"/>
    <property type="match status" value="1"/>
</dbReference>
<proteinExistence type="predicted"/>
<dbReference type="Proteomes" id="UP000838878">
    <property type="component" value="Chromosome 3"/>
</dbReference>
<dbReference type="Pfam" id="PF07258">
    <property type="entry name" value="COMM_domain"/>
    <property type="match status" value="1"/>
</dbReference>
<dbReference type="AlphaFoldDB" id="A0A8J9UZP7"/>